<dbReference type="InterPro" id="IPR000639">
    <property type="entry name" value="Epox_hydrolase-like"/>
</dbReference>
<dbReference type="RefSeq" id="WP_145862265.1">
    <property type="nucleotide sequence ID" value="NZ_RPFW01000013.1"/>
</dbReference>
<name>A0A6P2BL13_9ACTN</name>
<sequence>MPDVSPRPEPFTERAAPADLDDLRARLRGTRLPDAPRDAGWSLGTDLGYLRELVAYWADDFDWQAQEEALFRFPRFRVRLGDSLIHFAHVRAAAPPDPVLPLVLSHGWPDSFWRYAKVIPLLTDPAAHGGDPADAFDVVVPDMPGYGYSGRPAGAPLDSVAAAGLWASLMSVLGYRRFGAAGGDIGSHVSRYLGLDYPDRVVAVHRTDAGVPFFAGDPASLSPQERAWLSSMASWSAAEGSYSAMHRTKPQTAAFGLTDSPAGLAAWIVEKLRAWSDCGGDVERSFTRDEILTNVTIYWLTGTIGSSMRMYHANAVIPPSQLARRVEVPSGFALFPGDIGQPPRAWLERVANVVRVTEMPRGGHFAPFEEPELYAQELRDFFRPYRALATGLHGFPAWLMELF</sequence>
<dbReference type="AlphaFoldDB" id="A0A6P2BL13"/>
<comment type="similarity">
    <text evidence="1">Belongs to the peptidase S33 family.</text>
</comment>
<dbReference type="PRINTS" id="PR00412">
    <property type="entry name" value="EPOXHYDRLASE"/>
</dbReference>
<dbReference type="Pfam" id="PF06441">
    <property type="entry name" value="EHN"/>
    <property type="match status" value="1"/>
</dbReference>
<dbReference type="GO" id="GO:0097176">
    <property type="term" value="P:epoxide metabolic process"/>
    <property type="evidence" value="ECO:0007669"/>
    <property type="project" value="TreeGrafter"/>
</dbReference>
<dbReference type="Proteomes" id="UP000460272">
    <property type="component" value="Unassembled WGS sequence"/>
</dbReference>
<evidence type="ECO:0000256" key="1">
    <source>
        <dbReference type="ARBA" id="ARBA00010088"/>
    </source>
</evidence>
<comment type="caution">
    <text evidence="6">The sequence shown here is derived from an EMBL/GenBank/DDBJ whole genome shotgun (WGS) entry which is preliminary data.</text>
</comment>
<keyword evidence="2" id="KW-0058">Aromatic hydrocarbons catabolism</keyword>
<reference evidence="6 7" key="1">
    <citation type="submission" date="2018-11" db="EMBL/GenBank/DDBJ databases">
        <title>Trebonia kvetii gen.nov., sp.nov., a novel acidophilic actinobacterium, and proposal of the new actinobacterial family Treboniaceae fam. nov.</title>
        <authorList>
            <person name="Rapoport D."/>
            <person name="Sagova-Mareckova M."/>
            <person name="Sedlacek I."/>
            <person name="Provaznik J."/>
            <person name="Kralova S."/>
            <person name="Pavlinic D."/>
            <person name="Benes V."/>
            <person name="Kopecky J."/>
        </authorList>
    </citation>
    <scope>NUCLEOTIDE SEQUENCE [LARGE SCALE GENOMIC DNA]</scope>
    <source>
        <strain evidence="6 7">15Tr583</strain>
    </source>
</reference>
<keyword evidence="7" id="KW-1185">Reference proteome</keyword>
<dbReference type="SUPFAM" id="SSF53474">
    <property type="entry name" value="alpha/beta-Hydrolases"/>
    <property type="match status" value="1"/>
</dbReference>
<organism evidence="6 7">
    <name type="scientific">Trebonia kvetii</name>
    <dbReference type="NCBI Taxonomy" id="2480626"/>
    <lineage>
        <taxon>Bacteria</taxon>
        <taxon>Bacillati</taxon>
        <taxon>Actinomycetota</taxon>
        <taxon>Actinomycetes</taxon>
        <taxon>Streptosporangiales</taxon>
        <taxon>Treboniaceae</taxon>
        <taxon>Trebonia</taxon>
    </lineage>
</organism>
<feature type="active site" description="Proton acceptor" evidence="4">
    <location>
        <position position="364"/>
    </location>
</feature>
<dbReference type="InterPro" id="IPR029058">
    <property type="entry name" value="AB_hydrolase_fold"/>
</dbReference>
<feature type="active site" description="Proton donor" evidence="4">
    <location>
        <position position="311"/>
    </location>
</feature>
<dbReference type="InterPro" id="IPR010497">
    <property type="entry name" value="Epoxide_hydro_N"/>
</dbReference>
<dbReference type="InterPro" id="IPR016292">
    <property type="entry name" value="Epoxide_hydrolase"/>
</dbReference>
<dbReference type="PANTHER" id="PTHR21661:SF35">
    <property type="entry name" value="EPOXIDE HYDROLASE"/>
    <property type="match status" value="1"/>
</dbReference>
<evidence type="ECO:0000256" key="3">
    <source>
        <dbReference type="ARBA" id="ARBA00022801"/>
    </source>
</evidence>
<keyword evidence="3 6" id="KW-0378">Hydrolase</keyword>
<dbReference type="PIRSF" id="PIRSF001112">
    <property type="entry name" value="Epoxide_hydrolase"/>
    <property type="match status" value="1"/>
</dbReference>
<dbReference type="Gene3D" id="3.40.50.1820">
    <property type="entry name" value="alpha/beta hydrolase"/>
    <property type="match status" value="1"/>
</dbReference>
<dbReference type="GO" id="GO:0004301">
    <property type="term" value="F:epoxide hydrolase activity"/>
    <property type="evidence" value="ECO:0007669"/>
    <property type="project" value="TreeGrafter"/>
</dbReference>
<evidence type="ECO:0000313" key="7">
    <source>
        <dbReference type="Proteomes" id="UP000460272"/>
    </source>
</evidence>
<feature type="active site" description="Nucleophile" evidence="4">
    <location>
        <position position="184"/>
    </location>
</feature>
<evidence type="ECO:0000256" key="2">
    <source>
        <dbReference type="ARBA" id="ARBA00022797"/>
    </source>
</evidence>
<gene>
    <name evidence="6" type="ORF">EAS64_41755</name>
</gene>
<dbReference type="OrthoDB" id="5171248at2"/>
<accession>A0A6P2BL13</accession>
<feature type="domain" description="Epoxide hydrolase N-terminal" evidence="5">
    <location>
        <begin position="9"/>
        <end position="114"/>
    </location>
</feature>
<dbReference type="PANTHER" id="PTHR21661">
    <property type="entry name" value="EPOXIDE HYDROLASE 1-RELATED"/>
    <property type="match status" value="1"/>
</dbReference>
<dbReference type="EMBL" id="RPFW01000013">
    <property type="protein sequence ID" value="TVY99094.1"/>
    <property type="molecule type" value="Genomic_DNA"/>
</dbReference>
<proteinExistence type="inferred from homology"/>
<evidence type="ECO:0000313" key="6">
    <source>
        <dbReference type="EMBL" id="TVY99094.1"/>
    </source>
</evidence>
<evidence type="ECO:0000256" key="4">
    <source>
        <dbReference type="PIRSR" id="PIRSR001112-1"/>
    </source>
</evidence>
<evidence type="ECO:0000259" key="5">
    <source>
        <dbReference type="Pfam" id="PF06441"/>
    </source>
</evidence>
<protein>
    <submittedName>
        <fullName evidence="6">Epoxide hydrolase</fullName>
    </submittedName>
</protein>